<reference evidence="8" key="1">
    <citation type="journal article" date="2014" name="Int. J. Syst. Evol. Microbiol.">
        <title>Complete genome sequence of Corynebacterium casei LMG S-19264T (=DSM 44701T), isolated from a smear-ripened cheese.</title>
        <authorList>
            <consortium name="US DOE Joint Genome Institute (JGI-PGF)"/>
            <person name="Walter F."/>
            <person name="Albersmeier A."/>
            <person name="Kalinowski J."/>
            <person name="Ruckert C."/>
        </authorList>
    </citation>
    <scope>NUCLEOTIDE SEQUENCE</scope>
    <source>
        <strain evidence="8">CGMCC 1.15966</strain>
    </source>
</reference>
<evidence type="ECO:0000313" key="8">
    <source>
        <dbReference type="EMBL" id="GGE18974.1"/>
    </source>
</evidence>
<keyword evidence="3" id="KW-0732">Signal</keyword>
<evidence type="ECO:0000256" key="4">
    <source>
        <dbReference type="ARBA" id="ARBA00023136"/>
    </source>
</evidence>
<feature type="domain" description="SusD-like N-terminal" evidence="7">
    <location>
        <begin position="107"/>
        <end position="235"/>
    </location>
</feature>
<dbReference type="GO" id="GO:0009279">
    <property type="term" value="C:cell outer membrane"/>
    <property type="evidence" value="ECO:0007669"/>
    <property type="project" value="UniProtKB-SubCell"/>
</dbReference>
<protein>
    <submittedName>
        <fullName evidence="8">Membrane protein</fullName>
    </submittedName>
</protein>
<evidence type="ECO:0000259" key="7">
    <source>
        <dbReference type="Pfam" id="PF14322"/>
    </source>
</evidence>
<dbReference type="Pfam" id="PF14322">
    <property type="entry name" value="SusD-like_3"/>
    <property type="match status" value="1"/>
</dbReference>
<dbReference type="Proteomes" id="UP000614460">
    <property type="component" value="Unassembled WGS sequence"/>
</dbReference>
<sequence length="555" mass="61690">MKRKIVKALVLSALLIPMGCKKDYLERDPYGILNQGEYFKTDGAGLKLLTSCYIPMADSWGYTINKVAIGDEVVDNAGAGGSDPGDRPQTTEVGRGRPLASNALLFETWANRFKGIGNCNIALAGFEKEGANLIQDGKPVSAETVKRYIAEVKFLRAWYYFDLVTVFKEVPLIVQVEDPSTRKEKAPIADLRGQIYKDLDEAIAEVNLPRGSGLTSAEAGRVSKDAALALKARAALFFAGLMEQSILTGDAKAEYTLAKNAAADIVQKSGLSLLPDFQDLFRGDYQVGPFSKENILGVMHKYDPAFGLGGDAFAIMNVGRNNVGGWGGNTPTKDLAASFHAQDPRKMFTIISHNDIFKTSTGGQEVHNYRGYFNDFDLQQSRKAFVPQQYRENNDLLRSKWQPYWIRYSEVLLVYAEAIIKSGGSSAEALPYLNQVRKRAFVTTSKVDEPSVYRLFAKDLKPISEAEFNSSYAIKATDNVLEAIRKERRNELALEGFRLYDLIRWGTYASTMKAFYAKYGFADKGRDASEKSWPFPIPQIEIDRSNGVLIQNSNY</sequence>
<dbReference type="InterPro" id="IPR011990">
    <property type="entry name" value="TPR-like_helical_dom_sf"/>
</dbReference>
<dbReference type="Gene3D" id="1.25.40.390">
    <property type="match status" value="1"/>
</dbReference>
<proteinExistence type="inferred from homology"/>
<dbReference type="InterPro" id="IPR033985">
    <property type="entry name" value="SusD-like_N"/>
</dbReference>
<evidence type="ECO:0000259" key="6">
    <source>
        <dbReference type="Pfam" id="PF07980"/>
    </source>
</evidence>
<evidence type="ECO:0000256" key="3">
    <source>
        <dbReference type="ARBA" id="ARBA00022729"/>
    </source>
</evidence>
<dbReference type="InterPro" id="IPR012944">
    <property type="entry name" value="SusD_RagB_dom"/>
</dbReference>
<dbReference type="EMBL" id="BMKM01000003">
    <property type="protein sequence ID" value="GGE18974.1"/>
    <property type="molecule type" value="Genomic_DNA"/>
</dbReference>
<keyword evidence="9" id="KW-1185">Reference proteome</keyword>
<dbReference type="SUPFAM" id="SSF48452">
    <property type="entry name" value="TPR-like"/>
    <property type="match status" value="1"/>
</dbReference>
<comment type="subcellular location">
    <subcellularLocation>
        <location evidence="1">Cell outer membrane</location>
    </subcellularLocation>
</comment>
<evidence type="ECO:0000256" key="2">
    <source>
        <dbReference type="ARBA" id="ARBA00006275"/>
    </source>
</evidence>
<organism evidence="8 9">
    <name type="scientific">Sphingobacterium cellulitidis</name>
    <dbReference type="NCBI Taxonomy" id="1768011"/>
    <lineage>
        <taxon>Bacteria</taxon>
        <taxon>Pseudomonadati</taxon>
        <taxon>Bacteroidota</taxon>
        <taxon>Sphingobacteriia</taxon>
        <taxon>Sphingobacteriales</taxon>
        <taxon>Sphingobacteriaceae</taxon>
        <taxon>Sphingobacterium</taxon>
    </lineage>
</organism>
<accession>A0A8H9G0G8</accession>
<comment type="caution">
    <text evidence="8">The sequence shown here is derived from an EMBL/GenBank/DDBJ whole genome shotgun (WGS) entry which is preliminary data.</text>
</comment>
<reference evidence="8" key="2">
    <citation type="submission" date="2020-09" db="EMBL/GenBank/DDBJ databases">
        <authorList>
            <person name="Sun Q."/>
            <person name="Zhou Y."/>
        </authorList>
    </citation>
    <scope>NUCLEOTIDE SEQUENCE</scope>
    <source>
        <strain evidence="8">CGMCC 1.15966</strain>
    </source>
</reference>
<keyword evidence="4" id="KW-0472">Membrane</keyword>
<keyword evidence="5" id="KW-0998">Cell outer membrane</keyword>
<evidence type="ECO:0000256" key="1">
    <source>
        <dbReference type="ARBA" id="ARBA00004442"/>
    </source>
</evidence>
<dbReference type="Pfam" id="PF07980">
    <property type="entry name" value="SusD_RagB"/>
    <property type="match status" value="1"/>
</dbReference>
<dbReference type="AlphaFoldDB" id="A0A8H9G0G8"/>
<evidence type="ECO:0000256" key="5">
    <source>
        <dbReference type="ARBA" id="ARBA00023237"/>
    </source>
</evidence>
<name>A0A8H9G0G8_9SPHI</name>
<evidence type="ECO:0000313" key="9">
    <source>
        <dbReference type="Proteomes" id="UP000614460"/>
    </source>
</evidence>
<comment type="similarity">
    <text evidence="2">Belongs to the SusD family.</text>
</comment>
<feature type="domain" description="RagB/SusD" evidence="6">
    <location>
        <begin position="333"/>
        <end position="555"/>
    </location>
</feature>
<gene>
    <name evidence="8" type="ORF">GCM10011516_15850</name>
</gene>
<dbReference type="RefSeq" id="WP_094256692.1">
    <property type="nucleotide sequence ID" value="NZ_BMKM01000003.1"/>
</dbReference>